<dbReference type="EMBL" id="KL198036">
    <property type="protein sequence ID" value="KDQ14734.1"/>
    <property type="molecule type" value="Genomic_DNA"/>
</dbReference>
<dbReference type="OrthoDB" id="276151at2759"/>
<gene>
    <name evidence="3" type="ORF">BOTBODRAFT_32483</name>
</gene>
<dbReference type="AlphaFoldDB" id="A0A067MGT3"/>
<keyword evidence="1" id="KW-0175">Coiled coil</keyword>
<dbReference type="HOGENOM" id="CLU_025579_0_0_1"/>
<dbReference type="Gene3D" id="1.25.40.10">
    <property type="entry name" value="Tetratricopeptide repeat domain"/>
    <property type="match status" value="1"/>
</dbReference>
<feature type="coiled-coil region" evidence="1">
    <location>
        <begin position="559"/>
        <end position="586"/>
    </location>
</feature>
<dbReference type="Proteomes" id="UP000027195">
    <property type="component" value="Unassembled WGS sequence"/>
</dbReference>
<evidence type="ECO:0000313" key="3">
    <source>
        <dbReference type="EMBL" id="KDQ14734.1"/>
    </source>
</evidence>
<sequence length="685" mass="77484">MNSARSCCLRAHKKPHIPPSARWIHSRPRDHASSSHARTATTRPSSSPSPSSLSPTFFYPTIPAPHDRWRNLPHGALLQDVLSCPPDQAQHANVWSYYNSVRDQLHGDFLPREVYHEVLRRCVPPAAHMRQHSVLREVWAHSIRTRPMYEQRMQAVIQQMRAAGHTPALEDYHFVLEQFAASGYLVGAMNVWRELLQEGFAPKHRTYGLCLQAIARRISMPYPHRYEQQLRTEVARACVGFLEDMQKRGFHFSSVNLDLFMRVIAWSGHTAVYERLLKVGYGIDLDNPDHRPKEFIERYKLLMEAARQAQSPPPPFPVFSTAALNTTVNILGRSGNIMRMITAFEVLSAPLPDTDPTPTNPNSDSSSASDPTSAYVDDEAPLYGYSTSTEVLSPLTERVLLARPNTTTYTSLVHFASIHDTELFARHYLLAAVHDARRASAALYQQLEARRRGTAQNQNGEFLEPFIPSPSVAVSVKMLLPLHGYANRASKSGLMRWLLEVERTVVAEKKRELRFMMRIATSPDAVRLTQSVVEEAQEDVPAIGDPRPRARAFDIVSHINLLQKEIQNLTELSERTAQALKRVRRQQELKFVRRFERGQEVREPMRVWTEGPGDQTPLGLSDGDGEGGTKAWAYGKGRKRRDLVRKEGVPKAVGLPSVHQWWRHAKFTTTGKVPAEESAKTPIAQ</sequence>
<evidence type="ECO:0000313" key="4">
    <source>
        <dbReference type="Proteomes" id="UP000027195"/>
    </source>
</evidence>
<proteinExistence type="predicted"/>
<feature type="region of interest" description="Disordered" evidence="2">
    <location>
        <begin position="608"/>
        <end position="627"/>
    </location>
</feature>
<accession>A0A067MGT3</accession>
<feature type="compositionally biased region" description="Low complexity" evidence="2">
    <location>
        <begin position="360"/>
        <end position="373"/>
    </location>
</feature>
<feature type="region of interest" description="Disordered" evidence="2">
    <location>
        <begin position="1"/>
        <end position="54"/>
    </location>
</feature>
<feature type="region of interest" description="Disordered" evidence="2">
    <location>
        <begin position="351"/>
        <end position="373"/>
    </location>
</feature>
<organism evidence="3 4">
    <name type="scientific">Botryobasidium botryosum (strain FD-172 SS1)</name>
    <dbReference type="NCBI Taxonomy" id="930990"/>
    <lineage>
        <taxon>Eukaryota</taxon>
        <taxon>Fungi</taxon>
        <taxon>Dikarya</taxon>
        <taxon>Basidiomycota</taxon>
        <taxon>Agaricomycotina</taxon>
        <taxon>Agaricomycetes</taxon>
        <taxon>Cantharellales</taxon>
        <taxon>Botryobasidiaceae</taxon>
        <taxon>Botryobasidium</taxon>
    </lineage>
</organism>
<reference evidence="4" key="1">
    <citation type="journal article" date="2014" name="Proc. Natl. Acad. Sci. U.S.A.">
        <title>Extensive sampling of basidiomycete genomes demonstrates inadequacy of the white-rot/brown-rot paradigm for wood decay fungi.</title>
        <authorList>
            <person name="Riley R."/>
            <person name="Salamov A.A."/>
            <person name="Brown D.W."/>
            <person name="Nagy L.G."/>
            <person name="Floudas D."/>
            <person name="Held B.W."/>
            <person name="Levasseur A."/>
            <person name="Lombard V."/>
            <person name="Morin E."/>
            <person name="Otillar R."/>
            <person name="Lindquist E.A."/>
            <person name="Sun H."/>
            <person name="LaButti K.M."/>
            <person name="Schmutz J."/>
            <person name="Jabbour D."/>
            <person name="Luo H."/>
            <person name="Baker S.E."/>
            <person name="Pisabarro A.G."/>
            <person name="Walton J.D."/>
            <person name="Blanchette R.A."/>
            <person name="Henrissat B."/>
            <person name="Martin F."/>
            <person name="Cullen D."/>
            <person name="Hibbett D.S."/>
            <person name="Grigoriev I.V."/>
        </authorList>
    </citation>
    <scope>NUCLEOTIDE SEQUENCE [LARGE SCALE GENOMIC DNA]</scope>
    <source>
        <strain evidence="4">FD-172 SS1</strain>
    </source>
</reference>
<dbReference type="InterPro" id="IPR011990">
    <property type="entry name" value="TPR-like_helical_dom_sf"/>
</dbReference>
<keyword evidence="4" id="KW-1185">Reference proteome</keyword>
<dbReference type="STRING" id="930990.A0A067MGT3"/>
<protein>
    <submittedName>
        <fullName evidence="3">Uncharacterized protein</fullName>
    </submittedName>
</protein>
<evidence type="ECO:0000256" key="2">
    <source>
        <dbReference type="SAM" id="MobiDB-lite"/>
    </source>
</evidence>
<name>A0A067MGT3_BOTB1</name>
<dbReference type="InParanoid" id="A0A067MGT3"/>
<feature type="compositionally biased region" description="Low complexity" evidence="2">
    <location>
        <begin position="34"/>
        <end position="54"/>
    </location>
</feature>
<evidence type="ECO:0000256" key="1">
    <source>
        <dbReference type="SAM" id="Coils"/>
    </source>
</evidence>